<dbReference type="InterPro" id="IPR035965">
    <property type="entry name" value="PAS-like_dom_sf"/>
</dbReference>
<feature type="region of interest" description="Disordered" evidence="1">
    <location>
        <begin position="1"/>
        <end position="26"/>
    </location>
</feature>
<protein>
    <submittedName>
        <fullName evidence="2">PAS domain-containing protein</fullName>
    </submittedName>
</protein>
<dbReference type="Gene3D" id="3.30.450.20">
    <property type="entry name" value="PAS domain"/>
    <property type="match status" value="1"/>
</dbReference>
<dbReference type="AlphaFoldDB" id="A0A974NXH3"/>
<dbReference type="InterPro" id="IPR000014">
    <property type="entry name" value="PAS"/>
</dbReference>
<dbReference type="Proteomes" id="UP000595894">
    <property type="component" value="Chromosome"/>
</dbReference>
<accession>A0A974NXH3</accession>
<evidence type="ECO:0000313" key="3">
    <source>
        <dbReference type="Proteomes" id="UP000595894"/>
    </source>
</evidence>
<gene>
    <name evidence="2" type="ORF">H5J25_08480</name>
</gene>
<dbReference type="CDD" id="cd00130">
    <property type="entry name" value="PAS"/>
    <property type="match status" value="1"/>
</dbReference>
<proteinExistence type="predicted"/>
<evidence type="ECO:0000313" key="2">
    <source>
        <dbReference type="EMBL" id="QQV78623.1"/>
    </source>
</evidence>
<dbReference type="EMBL" id="CP061035">
    <property type="protein sequence ID" value="QQV78623.1"/>
    <property type="molecule type" value="Genomic_DNA"/>
</dbReference>
<dbReference type="KEGG" id="sari:H5J25_08480"/>
<dbReference type="RefSeq" id="WP_202095651.1">
    <property type="nucleotide sequence ID" value="NZ_CP061035.1"/>
</dbReference>
<name>A0A974NXH3_9SPHN</name>
<keyword evidence="3" id="KW-1185">Reference proteome</keyword>
<dbReference type="SUPFAM" id="SSF55785">
    <property type="entry name" value="PYP-like sensor domain (PAS domain)"/>
    <property type="match status" value="1"/>
</dbReference>
<sequence length="214" mass="22694">MTAPPAHTPRPARETPTGITPAGAHPVVGRHDVARADIVTASDLVRHFGLWQERAARTPVYVMFRGRPRLVLTSIEVMETLVAPHVPDRGVQALDSTALLDLVRDMIVIAGPDLRITASSRTARAYFGEAVAPGLSLDTLVPIPSREALINTLHHVVAAGVSQTIDLPSPRRAGGILTLQLDPHRRGVAARIEDITAPAPPAAATGTAITLKDT</sequence>
<evidence type="ECO:0000256" key="1">
    <source>
        <dbReference type="SAM" id="MobiDB-lite"/>
    </source>
</evidence>
<organism evidence="2 3">
    <name type="scientific">Sphingomonas aliaeris</name>
    <dbReference type="NCBI Taxonomy" id="2759526"/>
    <lineage>
        <taxon>Bacteria</taxon>
        <taxon>Pseudomonadati</taxon>
        <taxon>Pseudomonadota</taxon>
        <taxon>Alphaproteobacteria</taxon>
        <taxon>Sphingomonadales</taxon>
        <taxon>Sphingomonadaceae</taxon>
        <taxon>Sphingomonas</taxon>
    </lineage>
</organism>
<reference evidence="3" key="1">
    <citation type="submission" date="2020-09" db="EMBL/GenBank/DDBJ databases">
        <title>Sphingomonas sp., a new species isolated from pork steak.</title>
        <authorList>
            <person name="Heidler von Heilborn D."/>
        </authorList>
    </citation>
    <scope>NUCLEOTIDE SEQUENCE [LARGE SCALE GENOMIC DNA]</scope>
</reference>